<gene>
    <name evidence="1" type="ORF">MRATA1EN22A_LOCUS576</name>
</gene>
<dbReference type="EMBL" id="OX596085">
    <property type="protein sequence ID" value="CAM9295813.1"/>
    <property type="molecule type" value="Genomic_DNA"/>
</dbReference>
<reference evidence="1" key="1">
    <citation type="submission" date="2023-05" db="EMBL/GenBank/DDBJ databases">
        <authorList>
            <consortium name="ELIXIR-Norway"/>
        </authorList>
    </citation>
    <scope>NUCLEOTIDE SEQUENCE</scope>
</reference>
<evidence type="ECO:0000313" key="2">
    <source>
        <dbReference type="Proteomes" id="UP001162501"/>
    </source>
</evidence>
<name>A0AC59Y1H5_RANTA</name>
<dbReference type="Proteomes" id="UP001162501">
    <property type="component" value="Chromosome 1"/>
</dbReference>
<proteinExistence type="predicted"/>
<organism evidence="1 2">
    <name type="scientific">Rangifer tarandus platyrhynchus</name>
    <name type="common">Svalbard reindeer</name>
    <dbReference type="NCBI Taxonomy" id="3082113"/>
    <lineage>
        <taxon>Eukaryota</taxon>
        <taxon>Metazoa</taxon>
        <taxon>Chordata</taxon>
        <taxon>Craniata</taxon>
        <taxon>Vertebrata</taxon>
        <taxon>Euteleostomi</taxon>
        <taxon>Mammalia</taxon>
        <taxon>Eutheria</taxon>
        <taxon>Laurasiatheria</taxon>
        <taxon>Artiodactyla</taxon>
        <taxon>Ruminantia</taxon>
        <taxon>Pecora</taxon>
        <taxon>Cervidae</taxon>
        <taxon>Odocoileinae</taxon>
        <taxon>Rangifer</taxon>
    </lineage>
</organism>
<protein>
    <submittedName>
        <fullName evidence="1">Uncharacterized protein</fullName>
    </submittedName>
</protein>
<reference evidence="1" key="2">
    <citation type="submission" date="2025-03" db="EMBL/GenBank/DDBJ databases">
        <authorList>
            <consortium name="ELIXIR-Norway"/>
            <consortium name="Elixir Norway"/>
        </authorList>
    </citation>
    <scope>NUCLEOTIDE SEQUENCE</scope>
</reference>
<accession>A0AC59Y1H5</accession>
<sequence length="143" mass="15729">MPLLGPCCPLLGEQELTSTLLQRGATWWFTLPALPLEDPTYRLYGASHATIQPRMAASGVQDNIMEACRPAEIKPAGHLPVLLTSCHWAAPPDWASSSDVDNSSVKGILRGWNNRVRRVCLSGVHCEFQTEIDRGQAVFIFVT</sequence>
<evidence type="ECO:0000313" key="1">
    <source>
        <dbReference type="EMBL" id="CAM9295813.1"/>
    </source>
</evidence>